<keyword evidence="3" id="KW-1003">Cell membrane</keyword>
<evidence type="ECO:0000259" key="10">
    <source>
        <dbReference type="Pfam" id="PF04290"/>
    </source>
</evidence>
<gene>
    <name evidence="11" type="ORF">DEM34_10015</name>
</gene>
<feature type="transmembrane region" description="Helical" evidence="9">
    <location>
        <begin position="86"/>
        <end position="105"/>
    </location>
</feature>
<evidence type="ECO:0000256" key="7">
    <source>
        <dbReference type="ARBA" id="ARBA00023136"/>
    </source>
</evidence>
<comment type="similarity">
    <text evidence="8 9">Belongs to the TRAP transporter small permease family.</text>
</comment>
<feature type="transmembrane region" description="Helical" evidence="9">
    <location>
        <begin position="46"/>
        <end position="65"/>
    </location>
</feature>
<keyword evidence="2 9" id="KW-0813">Transport</keyword>
<evidence type="ECO:0000256" key="5">
    <source>
        <dbReference type="ARBA" id="ARBA00022692"/>
    </source>
</evidence>
<dbReference type="AlphaFoldDB" id="A0A2U2N1S0"/>
<reference evidence="11 12" key="1">
    <citation type="submission" date="2018-05" db="EMBL/GenBank/DDBJ databases">
        <title>Spiribacter halobius sp. nov., a moderately halophilic bacterium isolated from marine solar saltern.</title>
        <authorList>
            <person name="Zheng W.-S."/>
            <person name="Lu D.-C."/>
            <person name="Du Z.-J."/>
        </authorList>
    </citation>
    <scope>NUCLEOTIDE SEQUENCE [LARGE SCALE GENOMIC DNA]</scope>
    <source>
        <strain evidence="11 12">E85</strain>
    </source>
</reference>
<name>A0A2U2N1S0_9GAMM</name>
<evidence type="ECO:0000256" key="8">
    <source>
        <dbReference type="ARBA" id="ARBA00038436"/>
    </source>
</evidence>
<keyword evidence="12" id="KW-1185">Reference proteome</keyword>
<keyword evidence="6 9" id="KW-1133">Transmembrane helix</keyword>
<dbReference type="InterPro" id="IPR055348">
    <property type="entry name" value="DctQ"/>
</dbReference>
<feature type="transmembrane region" description="Helical" evidence="9">
    <location>
        <begin position="7"/>
        <end position="31"/>
    </location>
</feature>
<comment type="function">
    <text evidence="9">Part of the tripartite ATP-independent periplasmic (TRAP) transport system.</text>
</comment>
<evidence type="ECO:0000256" key="9">
    <source>
        <dbReference type="RuleBase" id="RU369079"/>
    </source>
</evidence>
<dbReference type="OrthoDB" id="26202at2"/>
<comment type="subunit">
    <text evidence="9">The complex comprises the extracytoplasmic solute receptor protein and the two transmembrane proteins.</text>
</comment>
<dbReference type="Proteomes" id="UP000245474">
    <property type="component" value="Unassembled WGS sequence"/>
</dbReference>
<proteinExistence type="inferred from homology"/>
<evidence type="ECO:0000256" key="1">
    <source>
        <dbReference type="ARBA" id="ARBA00004429"/>
    </source>
</evidence>
<organism evidence="11 12">
    <name type="scientific">Sediminicurvatus halobius</name>
    <dbReference type="NCBI Taxonomy" id="2182432"/>
    <lineage>
        <taxon>Bacteria</taxon>
        <taxon>Pseudomonadati</taxon>
        <taxon>Pseudomonadota</taxon>
        <taxon>Gammaproteobacteria</taxon>
        <taxon>Chromatiales</taxon>
        <taxon>Ectothiorhodospiraceae</taxon>
        <taxon>Sediminicurvatus</taxon>
    </lineage>
</organism>
<dbReference type="EMBL" id="QFFI01000014">
    <property type="protein sequence ID" value="PWG62929.1"/>
    <property type="molecule type" value="Genomic_DNA"/>
</dbReference>
<dbReference type="PANTHER" id="PTHR35011">
    <property type="entry name" value="2,3-DIKETO-L-GULONATE TRAP TRANSPORTER SMALL PERMEASE PROTEIN YIAM"/>
    <property type="match status" value="1"/>
</dbReference>
<sequence>MRIVLDGLYRLAGVLAALCMAGIALVVLAQIAGRGLGFRVPEANEIAGYLVAGSAFLGLAPTLQAGTHIRVNLALQVLPPALRRWVEVWCLLLALAVVGYATWWALDLVIGSFEFDDRSPGELAIPLWIPQCALPLGLGMCAVALLDNLQAALRGQPPAYVEAESAADLPGWNR</sequence>
<dbReference type="GO" id="GO:0015740">
    <property type="term" value="P:C4-dicarboxylate transport"/>
    <property type="evidence" value="ECO:0007669"/>
    <property type="project" value="TreeGrafter"/>
</dbReference>
<dbReference type="PANTHER" id="PTHR35011:SF10">
    <property type="entry name" value="TRAP TRANSPORTER SMALL PERMEASE PROTEIN"/>
    <property type="match status" value="1"/>
</dbReference>
<keyword evidence="7 9" id="KW-0472">Membrane</keyword>
<evidence type="ECO:0000256" key="4">
    <source>
        <dbReference type="ARBA" id="ARBA00022519"/>
    </source>
</evidence>
<evidence type="ECO:0000313" key="11">
    <source>
        <dbReference type="EMBL" id="PWG62929.1"/>
    </source>
</evidence>
<dbReference type="GO" id="GO:0022857">
    <property type="term" value="F:transmembrane transporter activity"/>
    <property type="evidence" value="ECO:0007669"/>
    <property type="project" value="UniProtKB-UniRule"/>
</dbReference>
<dbReference type="Pfam" id="PF04290">
    <property type="entry name" value="DctQ"/>
    <property type="match status" value="1"/>
</dbReference>
<dbReference type="RefSeq" id="WP_109678678.1">
    <property type="nucleotide sequence ID" value="NZ_CP086615.1"/>
</dbReference>
<evidence type="ECO:0000256" key="6">
    <source>
        <dbReference type="ARBA" id="ARBA00022989"/>
    </source>
</evidence>
<dbReference type="InterPro" id="IPR007387">
    <property type="entry name" value="TRAP_DctQ"/>
</dbReference>
<keyword evidence="4 9" id="KW-0997">Cell inner membrane</keyword>
<evidence type="ECO:0000256" key="2">
    <source>
        <dbReference type="ARBA" id="ARBA00022448"/>
    </source>
</evidence>
<protein>
    <recommendedName>
        <fullName evidence="9">TRAP transporter small permease protein</fullName>
    </recommendedName>
</protein>
<comment type="subcellular location">
    <subcellularLocation>
        <location evidence="1 9">Cell inner membrane</location>
        <topology evidence="1 9">Multi-pass membrane protein</topology>
    </subcellularLocation>
</comment>
<keyword evidence="5 9" id="KW-0812">Transmembrane</keyword>
<feature type="transmembrane region" description="Helical" evidence="9">
    <location>
        <begin position="125"/>
        <end position="146"/>
    </location>
</feature>
<evidence type="ECO:0000256" key="3">
    <source>
        <dbReference type="ARBA" id="ARBA00022475"/>
    </source>
</evidence>
<feature type="domain" description="Tripartite ATP-independent periplasmic transporters DctQ component" evidence="10">
    <location>
        <begin position="23"/>
        <end position="153"/>
    </location>
</feature>
<comment type="caution">
    <text evidence="11">The sequence shown here is derived from an EMBL/GenBank/DDBJ whole genome shotgun (WGS) entry which is preliminary data.</text>
</comment>
<dbReference type="GO" id="GO:0005886">
    <property type="term" value="C:plasma membrane"/>
    <property type="evidence" value="ECO:0007669"/>
    <property type="project" value="UniProtKB-SubCell"/>
</dbReference>
<accession>A0A2U2N1S0</accession>
<evidence type="ECO:0000313" key="12">
    <source>
        <dbReference type="Proteomes" id="UP000245474"/>
    </source>
</evidence>